<name>A0A1S4AR34_TOBAC</name>
<organism evidence="1">
    <name type="scientific">Nicotiana tabacum</name>
    <name type="common">Common tobacco</name>
    <dbReference type="NCBI Taxonomy" id="4097"/>
    <lineage>
        <taxon>Eukaryota</taxon>
        <taxon>Viridiplantae</taxon>
        <taxon>Streptophyta</taxon>
        <taxon>Embryophyta</taxon>
        <taxon>Tracheophyta</taxon>
        <taxon>Spermatophyta</taxon>
        <taxon>Magnoliopsida</taxon>
        <taxon>eudicotyledons</taxon>
        <taxon>Gunneridae</taxon>
        <taxon>Pentapetalae</taxon>
        <taxon>asterids</taxon>
        <taxon>lamiids</taxon>
        <taxon>Solanales</taxon>
        <taxon>Solanaceae</taxon>
        <taxon>Nicotianoideae</taxon>
        <taxon>Nicotianeae</taxon>
        <taxon>Nicotiana</taxon>
    </lineage>
</organism>
<dbReference type="PANTHER" id="PTHR34451:SF6">
    <property type="entry name" value="ZINC FINGER PHD-TYPE DOMAIN-CONTAINING PROTEIN"/>
    <property type="match status" value="1"/>
</dbReference>
<accession>A0A1S4AR34</accession>
<dbReference type="PANTHER" id="PTHR34451">
    <property type="entry name" value="PHD FINGER FAMILY PROTEIN"/>
    <property type="match status" value="1"/>
</dbReference>
<dbReference type="AlphaFoldDB" id="A0A1S4AR34"/>
<dbReference type="KEGG" id="nta:107800399"/>
<dbReference type="STRING" id="4097.A0A1S4AR34"/>
<reference evidence="1" key="1">
    <citation type="submission" date="2025-08" db="UniProtKB">
        <authorList>
            <consortium name="RefSeq"/>
        </authorList>
    </citation>
    <scope>IDENTIFICATION</scope>
</reference>
<gene>
    <name evidence="1" type="primary">LOC107800399</name>
</gene>
<dbReference type="OrthoDB" id="692041at2759"/>
<evidence type="ECO:0000313" key="1">
    <source>
        <dbReference type="RefSeq" id="XP_016479046.1"/>
    </source>
</evidence>
<protein>
    <submittedName>
        <fullName evidence="1">Uncharacterized protein</fullName>
    </submittedName>
</protein>
<dbReference type="RefSeq" id="XP_016479046.1">
    <property type="nucleotide sequence ID" value="XM_016623560.1"/>
</dbReference>
<sequence length="204" mass="22768">MKVRVGSMQQQSGCCEVCTARQPLIRHLLPYRGLHRRLCTACVLAAHPGSFCPICFEVFLHNNPPPPRLRLHCFKCPSIAHLSCDVAAPAHAHYLCPPCSNPNFTFFNLPRTEPVQINLHLAKQLLAAASIAFESINNAAVISRINAEIRVKEALLAKAEVGQFLMNHHLMPKEKRCLSQSSDDDSSSSLLLLDFYPKRYNQLA</sequence>
<dbReference type="OMA" id="HSHRVSC"/>
<dbReference type="PaxDb" id="4097-A0A1S4AR34"/>
<proteinExistence type="predicted"/>